<keyword evidence="10" id="KW-1185">Reference proteome</keyword>
<keyword evidence="6" id="KW-0539">Nucleus</keyword>
<sequence>QSSEPGVTEQLQDAEKPHMCSKCKRSFRWRSSLIRHWRIHTGERPYECGECGK</sequence>
<dbReference type="Proteomes" id="UP000580691">
    <property type="component" value="Unassembled WGS sequence"/>
</dbReference>
<evidence type="ECO:0000256" key="2">
    <source>
        <dbReference type="ARBA" id="ARBA00022723"/>
    </source>
</evidence>
<evidence type="ECO:0000256" key="4">
    <source>
        <dbReference type="ARBA" id="ARBA00022771"/>
    </source>
</evidence>
<dbReference type="InterPro" id="IPR013087">
    <property type="entry name" value="Znf_C2H2_type"/>
</dbReference>
<dbReference type="OrthoDB" id="9893417at2759"/>
<comment type="subcellular location">
    <subcellularLocation>
        <location evidence="1">Nucleus</location>
    </subcellularLocation>
</comment>
<feature type="non-terminal residue" evidence="9">
    <location>
        <position position="53"/>
    </location>
</feature>
<evidence type="ECO:0000256" key="7">
    <source>
        <dbReference type="PROSITE-ProRule" id="PRU00042"/>
    </source>
</evidence>
<dbReference type="SUPFAM" id="SSF57667">
    <property type="entry name" value="beta-beta-alpha zinc fingers"/>
    <property type="match status" value="1"/>
</dbReference>
<dbReference type="FunFam" id="3.30.160.60:FF:000038">
    <property type="entry name" value="Zinc finger protein 624"/>
    <property type="match status" value="1"/>
</dbReference>
<evidence type="ECO:0000256" key="6">
    <source>
        <dbReference type="ARBA" id="ARBA00023242"/>
    </source>
</evidence>
<protein>
    <submittedName>
        <fullName evidence="9">ZN334 protein</fullName>
    </submittedName>
</protein>
<evidence type="ECO:0000313" key="9">
    <source>
        <dbReference type="EMBL" id="NWR05839.1"/>
    </source>
</evidence>
<dbReference type="GO" id="GO:0000978">
    <property type="term" value="F:RNA polymerase II cis-regulatory region sequence-specific DNA binding"/>
    <property type="evidence" value="ECO:0007669"/>
    <property type="project" value="TreeGrafter"/>
</dbReference>
<organism evidence="9 10">
    <name type="scientific">Sinosuthora webbiana</name>
    <dbReference type="NCBI Taxonomy" id="337173"/>
    <lineage>
        <taxon>Eukaryota</taxon>
        <taxon>Metazoa</taxon>
        <taxon>Chordata</taxon>
        <taxon>Craniata</taxon>
        <taxon>Vertebrata</taxon>
        <taxon>Euteleostomi</taxon>
        <taxon>Archelosauria</taxon>
        <taxon>Archosauria</taxon>
        <taxon>Dinosauria</taxon>
        <taxon>Saurischia</taxon>
        <taxon>Theropoda</taxon>
        <taxon>Coelurosauria</taxon>
        <taxon>Aves</taxon>
        <taxon>Neognathae</taxon>
        <taxon>Neoaves</taxon>
        <taxon>Telluraves</taxon>
        <taxon>Australaves</taxon>
        <taxon>Passeriformes</taxon>
        <taxon>Sylvioidea</taxon>
        <taxon>Sylviidae</taxon>
        <taxon>Sinosuthora</taxon>
    </lineage>
</organism>
<dbReference type="PROSITE" id="PS50157">
    <property type="entry name" value="ZINC_FINGER_C2H2_2"/>
    <property type="match status" value="1"/>
</dbReference>
<dbReference type="GO" id="GO:0000981">
    <property type="term" value="F:DNA-binding transcription factor activity, RNA polymerase II-specific"/>
    <property type="evidence" value="ECO:0007669"/>
    <property type="project" value="TreeGrafter"/>
</dbReference>
<evidence type="ECO:0000313" key="10">
    <source>
        <dbReference type="Proteomes" id="UP000580691"/>
    </source>
</evidence>
<dbReference type="GO" id="GO:0005634">
    <property type="term" value="C:nucleus"/>
    <property type="evidence" value="ECO:0007669"/>
    <property type="project" value="UniProtKB-SubCell"/>
</dbReference>
<feature type="domain" description="C2H2-type" evidence="8">
    <location>
        <begin position="18"/>
        <end position="45"/>
    </location>
</feature>
<evidence type="ECO:0000256" key="1">
    <source>
        <dbReference type="ARBA" id="ARBA00004123"/>
    </source>
</evidence>
<comment type="caution">
    <text evidence="9">The sequence shown here is derived from an EMBL/GenBank/DDBJ whole genome shotgun (WGS) entry which is preliminary data.</text>
</comment>
<dbReference type="PROSITE" id="PS00028">
    <property type="entry name" value="ZINC_FINGER_C2H2_1"/>
    <property type="match status" value="1"/>
</dbReference>
<proteinExistence type="predicted"/>
<dbReference type="GO" id="GO:0008270">
    <property type="term" value="F:zinc ion binding"/>
    <property type="evidence" value="ECO:0007669"/>
    <property type="project" value="UniProtKB-KW"/>
</dbReference>
<evidence type="ECO:0000256" key="3">
    <source>
        <dbReference type="ARBA" id="ARBA00022737"/>
    </source>
</evidence>
<keyword evidence="4 7" id="KW-0863">Zinc-finger</keyword>
<dbReference type="InterPro" id="IPR036236">
    <property type="entry name" value="Znf_C2H2_sf"/>
</dbReference>
<evidence type="ECO:0000259" key="8">
    <source>
        <dbReference type="PROSITE" id="PS50157"/>
    </source>
</evidence>
<dbReference type="Gene3D" id="3.30.160.60">
    <property type="entry name" value="Classic Zinc Finger"/>
    <property type="match status" value="2"/>
</dbReference>
<evidence type="ECO:0000256" key="5">
    <source>
        <dbReference type="ARBA" id="ARBA00022833"/>
    </source>
</evidence>
<keyword evidence="3" id="KW-0677">Repeat</keyword>
<accession>A0A7K4U6J2</accession>
<dbReference type="AlphaFoldDB" id="A0A7K4U6J2"/>
<dbReference type="SMART" id="SM00355">
    <property type="entry name" value="ZnF_C2H2"/>
    <property type="match status" value="1"/>
</dbReference>
<dbReference type="EMBL" id="VXBN01009291">
    <property type="protein sequence ID" value="NWR05839.1"/>
    <property type="molecule type" value="Genomic_DNA"/>
</dbReference>
<dbReference type="PANTHER" id="PTHR23226:SF416">
    <property type="entry name" value="FI01424P"/>
    <property type="match status" value="1"/>
</dbReference>
<feature type="non-terminal residue" evidence="9">
    <location>
        <position position="1"/>
    </location>
</feature>
<keyword evidence="2" id="KW-0479">Metal-binding</keyword>
<reference evidence="9 10" key="1">
    <citation type="submission" date="2019-09" db="EMBL/GenBank/DDBJ databases">
        <title>Bird 10,000 Genomes (B10K) Project - Family phase.</title>
        <authorList>
            <person name="Zhang G."/>
        </authorList>
    </citation>
    <scope>NUCLEOTIDE SEQUENCE [LARGE SCALE GENOMIC DNA]</scope>
    <source>
        <strain evidence="9">B10K-DU-002-08</strain>
        <tissue evidence="9">Muscle</tissue>
    </source>
</reference>
<name>A0A7K4U6J2_9SYLV</name>
<dbReference type="PANTHER" id="PTHR23226">
    <property type="entry name" value="ZINC FINGER AND SCAN DOMAIN-CONTAINING"/>
    <property type="match status" value="1"/>
</dbReference>
<keyword evidence="5" id="KW-0862">Zinc</keyword>
<gene>
    <name evidence="9" type="primary">Znf334</name>
    <name evidence="9" type="ORF">SINWEB_R10454</name>
</gene>